<gene>
    <name evidence="1" type="ORF">A8C56_21755</name>
</gene>
<dbReference type="STRING" id="1176587.A8C56_21755"/>
<name>A0A1A9I7E4_9BACT</name>
<sequence>MVFINSIQQISGRALSLFNALFTFFDHIKKYGSQAGVRSCYKQPVISIVYSKSILSGCNRQPVIPYVFLAGNIAIMKQSISIRNPADDD</sequence>
<protein>
    <submittedName>
        <fullName evidence="1">Uncharacterized protein</fullName>
    </submittedName>
</protein>
<accession>A0A1A9I7E4</accession>
<evidence type="ECO:0000313" key="2">
    <source>
        <dbReference type="Proteomes" id="UP000077667"/>
    </source>
</evidence>
<dbReference type="Proteomes" id="UP000077667">
    <property type="component" value="Chromosome"/>
</dbReference>
<evidence type="ECO:0000313" key="1">
    <source>
        <dbReference type="EMBL" id="ANH83255.1"/>
    </source>
</evidence>
<proteinExistence type="predicted"/>
<reference evidence="1 2" key="1">
    <citation type="submission" date="2016-05" db="EMBL/GenBank/DDBJ databases">
        <title>Niabella ginsenosidivorans BS26 whole genome sequencing.</title>
        <authorList>
            <person name="Im W.T."/>
            <person name="Siddiqi M.Z."/>
        </authorList>
    </citation>
    <scope>NUCLEOTIDE SEQUENCE [LARGE SCALE GENOMIC DNA]</scope>
    <source>
        <strain evidence="1 2">BS26</strain>
    </source>
</reference>
<dbReference type="EMBL" id="CP015772">
    <property type="protein sequence ID" value="ANH83255.1"/>
    <property type="molecule type" value="Genomic_DNA"/>
</dbReference>
<keyword evidence="2" id="KW-1185">Reference proteome</keyword>
<dbReference type="KEGG" id="nia:A8C56_21755"/>
<organism evidence="1 2">
    <name type="scientific">Niabella ginsenosidivorans</name>
    <dbReference type="NCBI Taxonomy" id="1176587"/>
    <lineage>
        <taxon>Bacteria</taxon>
        <taxon>Pseudomonadati</taxon>
        <taxon>Bacteroidota</taxon>
        <taxon>Chitinophagia</taxon>
        <taxon>Chitinophagales</taxon>
        <taxon>Chitinophagaceae</taxon>
        <taxon>Niabella</taxon>
    </lineage>
</organism>
<dbReference type="AlphaFoldDB" id="A0A1A9I7E4"/>